<evidence type="ECO:0000313" key="11">
    <source>
        <dbReference type="Proteomes" id="UP001610335"/>
    </source>
</evidence>
<dbReference type="PANTHER" id="PTHR10768:SF0">
    <property type="entry name" value="RIBOSOMAL PROTEIN L37"/>
    <property type="match status" value="1"/>
</dbReference>
<dbReference type="InterPro" id="IPR001569">
    <property type="entry name" value="Ribosomal_eL37"/>
</dbReference>
<sequence length="174" mass="20079">MTKGTSSFGKRHNKTHTLCRRCGKRSYHIQKSTCANCGYPSAKTRNQLGREGQATQDHRYRPHVSPEGRPPPLQERIPGRHSQGRPWPREPLNQSRRRVFVSRSWRGLVWQRSLASDVVGFHMQGCKRCFPRGVGVGTCLRFYRQSTFIIENEGHKFDGIWEAENFNLMGLRNG</sequence>
<dbReference type="SUPFAM" id="SSF57829">
    <property type="entry name" value="Zn-binding ribosomal proteins"/>
    <property type="match status" value="1"/>
</dbReference>
<keyword evidence="8" id="KW-0687">Ribonucleoprotein</keyword>
<dbReference type="InterPro" id="IPR011332">
    <property type="entry name" value="Ribosomal_zn-bd"/>
</dbReference>
<comment type="caution">
    <text evidence="10">The sequence shown here is derived from an EMBL/GenBank/DDBJ whole genome shotgun (WGS) entry which is preliminary data.</text>
</comment>
<dbReference type="Pfam" id="PF01907">
    <property type="entry name" value="Ribosomal_L37e"/>
    <property type="match status" value="1"/>
</dbReference>
<keyword evidence="7 10" id="KW-0689">Ribosomal protein</keyword>
<keyword evidence="4" id="KW-0863">Zinc-finger</keyword>
<keyword evidence="3" id="KW-0699">rRNA-binding</keyword>
<name>A0ABR4ITV0_9EURO</name>
<keyword evidence="11" id="KW-1185">Reference proteome</keyword>
<dbReference type="Gene3D" id="2.20.25.30">
    <property type="match status" value="1"/>
</dbReference>
<evidence type="ECO:0000313" key="10">
    <source>
        <dbReference type="EMBL" id="KAL2831183.1"/>
    </source>
</evidence>
<reference evidence="10 11" key="1">
    <citation type="submission" date="2024-07" db="EMBL/GenBank/DDBJ databases">
        <title>Section-level genome sequencing and comparative genomics of Aspergillus sections Usti and Cavernicolus.</title>
        <authorList>
            <consortium name="Lawrence Berkeley National Laboratory"/>
            <person name="Nybo J.L."/>
            <person name="Vesth T.C."/>
            <person name="Theobald S."/>
            <person name="Frisvad J.C."/>
            <person name="Larsen T.O."/>
            <person name="Kjaerboelling I."/>
            <person name="Rothschild-Mancinelli K."/>
            <person name="Lyhne E.K."/>
            <person name="Kogle M.E."/>
            <person name="Barry K."/>
            <person name="Clum A."/>
            <person name="Na H."/>
            <person name="Ledsgaard L."/>
            <person name="Lin J."/>
            <person name="Lipzen A."/>
            <person name="Kuo A."/>
            <person name="Riley R."/>
            <person name="Mondo S."/>
            <person name="LaButti K."/>
            <person name="Haridas S."/>
            <person name="Pangalinan J."/>
            <person name="Salamov A.A."/>
            <person name="Simmons B.A."/>
            <person name="Magnuson J.K."/>
            <person name="Chen J."/>
            <person name="Drula E."/>
            <person name="Henrissat B."/>
            <person name="Wiebenga A."/>
            <person name="Lubbers R.J."/>
            <person name="Gomes A.C."/>
            <person name="Makela M.R."/>
            <person name="Stajich J."/>
            <person name="Grigoriev I.V."/>
            <person name="Mortensen U.H."/>
            <person name="De vries R.P."/>
            <person name="Baker S.E."/>
            <person name="Andersen M.R."/>
        </authorList>
    </citation>
    <scope>NUCLEOTIDE SEQUENCE [LARGE SCALE GENOMIC DNA]</scope>
    <source>
        <strain evidence="10 11">CBS 600.67</strain>
    </source>
</reference>
<evidence type="ECO:0000256" key="1">
    <source>
        <dbReference type="ARBA" id="ARBA00009805"/>
    </source>
</evidence>
<evidence type="ECO:0000256" key="5">
    <source>
        <dbReference type="ARBA" id="ARBA00022833"/>
    </source>
</evidence>
<keyword evidence="2" id="KW-0479">Metal-binding</keyword>
<evidence type="ECO:0000256" key="7">
    <source>
        <dbReference type="ARBA" id="ARBA00022980"/>
    </source>
</evidence>
<evidence type="ECO:0000256" key="2">
    <source>
        <dbReference type="ARBA" id="ARBA00022723"/>
    </source>
</evidence>
<evidence type="ECO:0000256" key="8">
    <source>
        <dbReference type="ARBA" id="ARBA00023274"/>
    </source>
</evidence>
<evidence type="ECO:0000256" key="4">
    <source>
        <dbReference type="ARBA" id="ARBA00022771"/>
    </source>
</evidence>
<comment type="similarity">
    <text evidence="1">Belongs to the eukaryotic ribosomal protein eL37 family.</text>
</comment>
<dbReference type="PANTHER" id="PTHR10768">
    <property type="entry name" value="60S RIBOSOMAL PROTEIN L37"/>
    <property type="match status" value="1"/>
</dbReference>
<organism evidence="10 11">
    <name type="scientific">Aspergillus cavernicola</name>
    <dbReference type="NCBI Taxonomy" id="176166"/>
    <lineage>
        <taxon>Eukaryota</taxon>
        <taxon>Fungi</taxon>
        <taxon>Dikarya</taxon>
        <taxon>Ascomycota</taxon>
        <taxon>Pezizomycotina</taxon>
        <taxon>Eurotiomycetes</taxon>
        <taxon>Eurotiomycetidae</taxon>
        <taxon>Eurotiales</taxon>
        <taxon>Aspergillaceae</taxon>
        <taxon>Aspergillus</taxon>
        <taxon>Aspergillus subgen. Nidulantes</taxon>
    </lineage>
</organism>
<accession>A0ABR4ITV0</accession>
<dbReference type="PROSITE" id="PS01077">
    <property type="entry name" value="RIBOSOMAL_L37E"/>
    <property type="match status" value="1"/>
</dbReference>
<evidence type="ECO:0000256" key="9">
    <source>
        <dbReference type="SAM" id="MobiDB-lite"/>
    </source>
</evidence>
<dbReference type="InterPro" id="IPR018267">
    <property type="entry name" value="Ribosomal_eL37_CS"/>
</dbReference>
<protein>
    <submittedName>
        <fullName evidence="10">Ribosomal protein L37e-domain-containing protein</fullName>
    </submittedName>
</protein>
<evidence type="ECO:0000256" key="6">
    <source>
        <dbReference type="ARBA" id="ARBA00022884"/>
    </source>
</evidence>
<feature type="region of interest" description="Disordered" evidence="9">
    <location>
        <begin position="40"/>
        <end position="91"/>
    </location>
</feature>
<keyword evidence="6" id="KW-0694">RNA-binding</keyword>
<dbReference type="GO" id="GO:0005840">
    <property type="term" value="C:ribosome"/>
    <property type="evidence" value="ECO:0007669"/>
    <property type="project" value="UniProtKB-KW"/>
</dbReference>
<dbReference type="InterPro" id="IPR011331">
    <property type="entry name" value="Ribosomal_eL37/eL43"/>
</dbReference>
<dbReference type="EMBL" id="JBFXLS010000010">
    <property type="protein sequence ID" value="KAL2831183.1"/>
    <property type="molecule type" value="Genomic_DNA"/>
</dbReference>
<proteinExistence type="inferred from homology"/>
<gene>
    <name evidence="10" type="ORF">BDW59DRAFT_8018</name>
</gene>
<evidence type="ECO:0000256" key="3">
    <source>
        <dbReference type="ARBA" id="ARBA00022730"/>
    </source>
</evidence>
<keyword evidence="5" id="KW-0862">Zinc</keyword>
<dbReference type="Proteomes" id="UP001610335">
    <property type="component" value="Unassembled WGS sequence"/>
</dbReference>